<dbReference type="AlphaFoldDB" id="A0A9D7SU86"/>
<comment type="caution">
    <text evidence="1">The sequence shown here is derived from an EMBL/GenBank/DDBJ whole genome shotgun (WGS) entry which is preliminary data.</text>
</comment>
<reference evidence="1 2" key="1">
    <citation type="submission" date="2020-10" db="EMBL/GenBank/DDBJ databases">
        <title>Connecting structure to function with the recovery of over 1000 high-quality activated sludge metagenome-assembled genomes encoding full-length rRNA genes using long-read sequencing.</title>
        <authorList>
            <person name="Singleton C.M."/>
            <person name="Petriglieri F."/>
            <person name="Kristensen J.M."/>
            <person name="Kirkegaard R.H."/>
            <person name="Michaelsen T.Y."/>
            <person name="Andersen M.H."/>
            <person name="Karst S.M."/>
            <person name="Dueholm M.S."/>
            <person name="Nielsen P.H."/>
            <person name="Albertsen M."/>
        </authorList>
    </citation>
    <scope>NUCLEOTIDE SEQUENCE [LARGE SCALE GENOMIC DNA]</scope>
    <source>
        <strain evidence="1">Ribe_18-Q3-R11-54_MAXAC.273</strain>
    </source>
</reference>
<accession>A0A9D7SU86</accession>
<gene>
    <name evidence="1" type="ORF">IPP15_12750</name>
</gene>
<dbReference type="Proteomes" id="UP000808337">
    <property type="component" value="Unassembled WGS sequence"/>
</dbReference>
<proteinExistence type="predicted"/>
<protein>
    <submittedName>
        <fullName evidence="1">Uncharacterized protein</fullName>
    </submittedName>
</protein>
<sequence length="56" mass="6318">MIPGKGSLIILSGKETGQLFWKEDVSMFAQWSGAGDNYPRTVIGMMAKWRELYHNA</sequence>
<evidence type="ECO:0000313" key="2">
    <source>
        <dbReference type="Proteomes" id="UP000808337"/>
    </source>
</evidence>
<dbReference type="EMBL" id="JADKGY010000014">
    <property type="protein sequence ID" value="MBK9983253.1"/>
    <property type="molecule type" value="Genomic_DNA"/>
</dbReference>
<name>A0A9D7SU86_9BACT</name>
<organism evidence="1 2">
    <name type="scientific">Candidatus Opimibacter skivensis</name>
    <dbReference type="NCBI Taxonomy" id="2982028"/>
    <lineage>
        <taxon>Bacteria</taxon>
        <taxon>Pseudomonadati</taxon>
        <taxon>Bacteroidota</taxon>
        <taxon>Saprospiria</taxon>
        <taxon>Saprospirales</taxon>
        <taxon>Saprospiraceae</taxon>
        <taxon>Candidatus Opimibacter</taxon>
    </lineage>
</organism>
<evidence type="ECO:0000313" key="1">
    <source>
        <dbReference type="EMBL" id="MBK9983253.1"/>
    </source>
</evidence>